<accession>A0A2P2M3B5</accession>
<evidence type="ECO:0000313" key="1">
    <source>
        <dbReference type="EMBL" id="MBX24716.1"/>
    </source>
</evidence>
<dbReference type="AlphaFoldDB" id="A0A2P2M3B5"/>
<sequence>MSSLGNAGMFSSSNTTKICRSNIKANTQPKQNKKIAKKYRFYFYLF</sequence>
<organism evidence="1">
    <name type="scientific">Rhizophora mucronata</name>
    <name type="common">Asiatic mangrove</name>
    <dbReference type="NCBI Taxonomy" id="61149"/>
    <lineage>
        <taxon>Eukaryota</taxon>
        <taxon>Viridiplantae</taxon>
        <taxon>Streptophyta</taxon>
        <taxon>Embryophyta</taxon>
        <taxon>Tracheophyta</taxon>
        <taxon>Spermatophyta</taxon>
        <taxon>Magnoliopsida</taxon>
        <taxon>eudicotyledons</taxon>
        <taxon>Gunneridae</taxon>
        <taxon>Pentapetalae</taxon>
        <taxon>rosids</taxon>
        <taxon>fabids</taxon>
        <taxon>Malpighiales</taxon>
        <taxon>Rhizophoraceae</taxon>
        <taxon>Rhizophora</taxon>
    </lineage>
</organism>
<proteinExistence type="predicted"/>
<protein>
    <submittedName>
        <fullName evidence="1">Uncharacterized protein</fullName>
    </submittedName>
</protein>
<dbReference type="EMBL" id="GGEC01044232">
    <property type="protein sequence ID" value="MBX24716.1"/>
    <property type="molecule type" value="Transcribed_RNA"/>
</dbReference>
<name>A0A2P2M3B5_RHIMU</name>
<reference evidence="1" key="1">
    <citation type="submission" date="2018-02" db="EMBL/GenBank/DDBJ databases">
        <title>Rhizophora mucronata_Transcriptome.</title>
        <authorList>
            <person name="Meera S.P."/>
            <person name="Sreeshan A."/>
            <person name="Augustine A."/>
        </authorList>
    </citation>
    <scope>NUCLEOTIDE SEQUENCE</scope>
    <source>
        <tissue evidence="1">Leaf</tissue>
    </source>
</reference>